<organism evidence="1">
    <name type="scientific">Lepeophtheirus salmonis</name>
    <name type="common">Salmon louse</name>
    <name type="synonym">Caligus salmonis</name>
    <dbReference type="NCBI Taxonomy" id="72036"/>
    <lineage>
        <taxon>Eukaryota</taxon>
        <taxon>Metazoa</taxon>
        <taxon>Ecdysozoa</taxon>
        <taxon>Arthropoda</taxon>
        <taxon>Crustacea</taxon>
        <taxon>Multicrustacea</taxon>
        <taxon>Hexanauplia</taxon>
        <taxon>Copepoda</taxon>
        <taxon>Siphonostomatoida</taxon>
        <taxon>Caligidae</taxon>
        <taxon>Lepeophtheirus</taxon>
    </lineage>
</organism>
<dbReference type="AlphaFoldDB" id="A0A0K2TPN3"/>
<proteinExistence type="predicted"/>
<evidence type="ECO:0000313" key="1">
    <source>
        <dbReference type="EMBL" id="CDW27993.1"/>
    </source>
</evidence>
<protein>
    <submittedName>
        <fullName evidence="1">Uncharacterized protein</fullName>
    </submittedName>
</protein>
<name>A0A0K2TPN3_LEPSM</name>
<dbReference type="EMBL" id="HACA01010632">
    <property type="protein sequence ID" value="CDW27993.1"/>
    <property type="molecule type" value="Transcribed_RNA"/>
</dbReference>
<sequence length="66" mass="7434">MSEQEIKRGFVVFKKNITAIVGVNVRTVFKSPAKNLSNGTYSASKVEFCIQNFTDFWAKDMLLPST</sequence>
<accession>A0A0K2TPN3</accession>
<reference evidence="1" key="1">
    <citation type="submission" date="2014-05" db="EMBL/GenBank/DDBJ databases">
        <authorList>
            <person name="Chronopoulou M."/>
        </authorList>
    </citation>
    <scope>NUCLEOTIDE SEQUENCE</scope>
    <source>
        <tissue evidence="1">Whole organism</tissue>
    </source>
</reference>